<protein>
    <submittedName>
        <fullName evidence="2">von Willebrand factor, type A</fullName>
    </submittedName>
</protein>
<dbReference type="Proteomes" id="UP000000254">
    <property type="component" value="Chromosome"/>
</dbReference>
<dbReference type="InterPro" id="IPR050934">
    <property type="entry name" value="ITIH"/>
</dbReference>
<dbReference type="SMART" id="SM00327">
    <property type="entry name" value="VWA"/>
    <property type="match status" value="1"/>
</dbReference>
<dbReference type="RefSeq" id="WP_011838844.1">
    <property type="nucleotide sequence ID" value="NC_009033.1"/>
</dbReference>
<dbReference type="EMBL" id="CP000575">
    <property type="protein sequence ID" value="ABN69653.1"/>
    <property type="molecule type" value="Genomic_DNA"/>
</dbReference>
<reference evidence="3" key="1">
    <citation type="journal article" date="2009" name="BMC Genomics">
        <title>The complete genome sequence of Staphylothermus marinus reveals differences in sulfur metabolism among heterotrophic Crenarchaeota.</title>
        <authorList>
            <person name="Anderson I.J."/>
            <person name="Dharmarajan L."/>
            <person name="Rodriguez J."/>
            <person name="Hooper S."/>
            <person name="Porat I."/>
            <person name="Ulrich L.E."/>
            <person name="Elkins J.G."/>
            <person name="Mavromatis K."/>
            <person name="Sun H."/>
            <person name="Land M."/>
            <person name="Lapidus A."/>
            <person name="Lucas S."/>
            <person name="Barry K."/>
            <person name="Huber H."/>
            <person name="Zhulin I.B."/>
            <person name="Whitman W.B."/>
            <person name="Mukhopadhyay B."/>
            <person name="Woese C."/>
            <person name="Bristow J."/>
            <person name="Kyrpides N."/>
        </authorList>
    </citation>
    <scope>NUCLEOTIDE SEQUENCE [LARGE SCALE GENOMIC DNA]</scope>
    <source>
        <strain evidence="3">ATCC 43588 / DSM 3639 / JCM 9404 / F1</strain>
    </source>
</reference>
<keyword evidence="3" id="KW-1185">Reference proteome</keyword>
<evidence type="ECO:0000313" key="2">
    <source>
        <dbReference type="EMBL" id="ABN69653.1"/>
    </source>
</evidence>
<gene>
    <name evidence="2" type="ordered locus">Smar_0546</name>
</gene>
<dbReference type="eggNOG" id="arCOG02900">
    <property type="taxonomic scope" value="Archaea"/>
</dbReference>
<dbReference type="Gene3D" id="3.40.50.410">
    <property type="entry name" value="von Willebrand factor, type A domain"/>
    <property type="match status" value="1"/>
</dbReference>
<accession>A3DLZ3</accession>
<evidence type="ECO:0000259" key="1">
    <source>
        <dbReference type="PROSITE" id="PS50234"/>
    </source>
</evidence>
<feature type="domain" description="VWFA" evidence="1">
    <location>
        <begin position="40"/>
        <end position="213"/>
    </location>
</feature>
<organism evidence="2 3">
    <name type="scientific">Staphylothermus marinus (strain ATCC 43588 / DSM 3639 / JCM 9404 / F1)</name>
    <dbReference type="NCBI Taxonomy" id="399550"/>
    <lineage>
        <taxon>Archaea</taxon>
        <taxon>Thermoproteota</taxon>
        <taxon>Thermoprotei</taxon>
        <taxon>Desulfurococcales</taxon>
        <taxon>Desulfurococcaceae</taxon>
        <taxon>Staphylothermus</taxon>
    </lineage>
</organism>
<dbReference type="Pfam" id="PF00092">
    <property type="entry name" value="VWA"/>
    <property type="match status" value="1"/>
</dbReference>
<reference evidence="2 3" key="2">
    <citation type="journal article" date="2009" name="Stand. Genomic Sci.">
        <title>Complete genome sequence of Staphylothermus marinus Stetter and Fiala 1986 type strain F1.</title>
        <authorList>
            <person name="Anderson I.J."/>
            <person name="Sun H."/>
            <person name="Lapidus A."/>
            <person name="Copeland A."/>
            <person name="Glavina Del Rio T."/>
            <person name="Tice H."/>
            <person name="Dalin E."/>
            <person name="Lucas S."/>
            <person name="Barry K."/>
            <person name="Land M."/>
            <person name="Richardson P."/>
            <person name="Huber H."/>
            <person name="Kyrpides N.C."/>
        </authorList>
    </citation>
    <scope>NUCLEOTIDE SEQUENCE [LARGE SCALE GENOMIC DNA]</scope>
    <source>
        <strain evidence="3">ATCC 43588 / DSM 3639 / JCM 9404 / F1</strain>
    </source>
</reference>
<sequence length="416" mass="46481">MEYIKASFRMGKDSVIEGREDIIPFVLSVEGVYSAHPPIAFLIVIDTSYSMDGEKIFRAKQAALRLLDILRDKDYVGVYGFAGKFYKVLEPVPATNRNEVEKAIIGLKLGSGTNIYDTLKKLVEETKKVLESGAISLVRIIFITDGEPTTGQKKPEKILEMAKKLREAGASALIIGVGTEYNEKLLSRMAMVLNGEFEHVSDPASLEKLISEYAKSTQEISAKNVAVLFRLSPGFRVDIYNRPYNNIPEGVEVEIGDIYYREIIDIVGDITTPPLLIGEAHIGEIQISYVNPETEEQEFATPIPIRIKVKPLEEASTVKVDEKVLAEVRMIRTATKLQETLEKRKAKDLQKELEELVETTMRVGSEGLTAKTLNIKERIEKEGLTPETSKEMASVISRIISGRLKEEKKGEGEKNE</sequence>
<dbReference type="GeneID" id="4907608"/>
<dbReference type="PANTHER" id="PTHR10338">
    <property type="entry name" value="INTER-ALPHA-TRYPSIN INHIBITOR HEAVY CHAIN FAMILY MEMBER"/>
    <property type="match status" value="1"/>
</dbReference>
<dbReference type="KEGG" id="smr:Smar_0546"/>
<dbReference type="PANTHER" id="PTHR10338:SF108">
    <property type="entry name" value="INTER-ALPHA-TRYPSIN INHIBITOR HEAVY CHAIN H4-LIKE PROTEIN"/>
    <property type="match status" value="1"/>
</dbReference>
<dbReference type="InterPro" id="IPR036465">
    <property type="entry name" value="vWFA_dom_sf"/>
</dbReference>
<dbReference type="PROSITE" id="PS50234">
    <property type="entry name" value="VWFA"/>
    <property type="match status" value="1"/>
</dbReference>
<dbReference type="InterPro" id="IPR002035">
    <property type="entry name" value="VWF_A"/>
</dbReference>
<dbReference type="AlphaFoldDB" id="A3DLZ3"/>
<dbReference type="OrthoDB" id="33260at2157"/>
<evidence type="ECO:0000313" key="3">
    <source>
        <dbReference type="Proteomes" id="UP000000254"/>
    </source>
</evidence>
<dbReference type="STRING" id="399550.Smar_0546"/>
<proteinExistence type="predicted"/>
<name>A3DLZ3_STAMF</name>
<dbReference type="HOGENOM" id="CLU_668366_0_0_2"/>
<dbReference type="SUPFAM" id="SSF53300">
    <property type="entry name" value="vWA-like"/>
    <property type="match status" value="1"/>
</dbReference>